<keyword evidence="2" id="KW-0472">Membrane</keyword>
<comment type="caution">
    <text evidence="4">The sequence shown here is derived from an EMBL/GenBank/DDBJ whole genome shotgun (WGS) entry which is preliminary data.</text>
</comment>
<sequence>MVGLRFLLAGAVVAGTVSLGATPAQADEPLAAATSVAESRSGAPVATSTTLTLDRTSGPVGGEPIAATVNVSVPGATGAVDGEAAVARGAVVLSVDGVQQSAVHLEKTTTTASTTASTKTGTTTGPVQLEVPTTGPGASAGEHTVTARFVPAEDSGQAPSTSAALTYTLTRAAIQPTTRPSTQPSDGPGSRPAGARGPEQSSDSATAGGKEDQGEQPPASQGGENVDQDQVTEDQTTSGESSADVSPSVATLGATKLGPGVATIPGFVGYVTASNGELGIGRLSNGRYGVCTDTGAQFPWPTGGLSLVNVNAPRTAYLLSHFMDQARTNPRMAAALWWATGLTFGQNSQQAAMQSRLNQMRAESPGTYNEIRSLHNRMVAEANAFASPAGGYTVSVAINQDDSPDGLDVTQIGVRSGADWVPDSPMTLTLSGDAVFNKTGSKTITLVSSFNPQSLKATQTKPGIVRVTAIAGELAATTYQVWHGGGMTQHVLARADYVSASNTDVTTADDGGRARARKVDAATGDPLQGAAFNVWGETDGNRVYNAATDGDLMSLTSGPGGYTSYYPWFNADGAQVCFRETQAPPGYAVDRTVRCIRPGSLTATVTIEIENGHDVFEDFVPIRVTKSAEGGNPAGIIGVQFEVRLGSPSGPRVDTHTFSAADIRSDGRALWTSGPIYNSDEIFYVVIVDEPDGWVSREPVQQAWLNDAGTAFMSEFADERFYTPAVVTQVSAQRSTYGQVVTDRVVVSGLPNPVVDPVLGHWRLLGPVAPRLDGGALTCAGVDYAAAEVFDEGVFAVTGNGAYVVGSVTLFDPGCYTYVESLDATVVTAAVDWTPAGIVAETTLQVLRPSVVTQISEQKVQVGQVIRDTVTVTGTGGATVPGHWTLYGPIAPSQSVPVSQQGTVDACGPELNWSTAPVAATGDFTVTGDGTYVVGEHTVTQNGCYTYTESLDATPGTAPVAETTRGERSETTIVVRVPSLQTRVSSQRVEVGSTIFDTVMVSNVGTGSPAGTWTLYGPMTPRAGADGRPTCAQVNWTDPTNPAPVAASGTFLVDHGDGDYVVGAYTVETAGCYTYVEDLAGSSTTDPLPPTLPGIPEETTVAQHTPALTTQVSHQMGTVGTVLTDQVFITGIGIAKQVEGGPATGISIPARWRLLGPVEPVLSQELGRTCEGVDWSGGEGVVPVAGQGEFIVTGDGTYVVGEHTVTETGCYTYVQSLAPTRVTVQFPETPAGLVEETSLITTGPRIVTQISDQTSDLGDTITDTVVIEGTEGAHVIGTWTLLGPISPYWDTSTSTLSCLGVEWGNAPTAAAGTFEVMGDGTYVVGEHLVDEEGCYTYLESLPQTPTSDPIGTLAGIPDETTLVTNPDQDIAEAYSSRSDDSDSRDDSTDGESRDGDRRLPNAGAGAALPVLLLAGLLLLAGGAVLIHTARRPARPSRDRAAGEQLGRQLGSG</sequence>
<dbReference type="Proteomes" id="UP001596135">
    <property type="component" value="Unassembled WGS sequence"/>
</dbReference>
<dbReference type="EMBL" id="JBHSRJ010000006">
    <property type="protein sequence ID" value="MFC6044831.1"/>
    <property type="molecule type" value="Genomic_DNA"/>
</dbReference>
<evidence type="ECO:0000313" key="4">
    <source>
        <dbReference type="EMBL" id="MFC6044831.1"/>
    </source>
</evidence>
<dbReference type="InterPro" id="IPR013783">
    <property type="entry name" value="Ig-like_fold"/>
</dbReference>
<feature type="compositionally biased region" description="Low complexity" evidence="1">
    <location>
        <begin position="108"/>
        <end position="125"/>
    </location>
</feature>
<feature type="region of interest" description="Disordered" evidence="1">
    <location>
        <begin position="1430"/>
        <end position="1452"/>
    </location>
</feature>
<feature type="region of interest" description="Disordered" evidence="1">
    <location>
        <begin position="38"/>
        <end position="59"/>
    </location>
</feature>
<feature type="transmembrane region" description="Helical" evidence="2">
    <location>
        <begin position="1406"/>
        <end position="1429"/>
    </location>
</feature>
<organism evidence="4 5">
    <name type="scientific">Nocardioides hankookensis</name>
    <dbReference type="NCBI Taxonomy" id="443157"/>
    <lineage>
        <taxon>Bacteria</taxon>
        <taxon>Bacillati</taxon>
        <taxon>Actinomycetota</taxon>
        <taxon>Actinomycetes</taxon>
        <taxon>Propionibacteriales</taxon>
        <taxon>Nocardioidaceae</taxon>
        <taxon>Nocardioides</taxon>
    </lineage>
</organism>
<evidence type="ECO:0000313" key="5">
    <source>
        <dbReference type="Proteomes" id="UP001596135"/>
    </source>
</evidence>
<proteinExistence type="predicted"/>
<feature type="region of interest" description="Disordered" evidence="1">
    <location>
        <begin position="103"/>
        <end position="141"/>
    </location>
</feature>
<feature type="compositionally biased region" description="Low complexity" evidence="1">
    <location>
        <begin position="187"/>
        <end position="198"/>
    </location>
</feature>
<feature type="compositionally biased region" description="Polar residues" evidence="1">
    <location>
        <begin position="46"/>
        <end position="55"/>
    </location>
</feature>
<evidence type="ECO:0008006" key="6">
    <source>
        <dbReference type="Google" id="ProtNLM"/>
    </source>
</evidence>
<keyword evidence="3" id="KW-0732">Signal</keyword>
<keyword evidence="2" id="KW-0812">Transmembrane</keyword>
<evidence type="ECO:0000256" key="2">
    <source>
        <dbReference type="SAM" id="Phobius"/>
    </source>
</evidence>
<name>A0ABW1LMZ7_9ACTN</name>
<feature type="compositionally biased region" description="Polar residues" evidence="1">
    <location>
        <begin position="233"/>
        <end position="248"/>
    </location>
</feature>
<feature type="signal peptide" evidence="3">
    <location>
        <begin position="1"/>
        <end position="26"/>
    </location>
</feature>
<keyword evidence="2" id="KW-1133">Transmembrane helix</keyword>
<keyword evidence="5" id="KW-1185">Reference proteome</keyword>
<protein>
    <recommendedName>
        <fullName evidence="6">Prealbumin-like fold domain-containing protein</fullName>
    </recommendedName>
</protein>
<evidence type="ECO:0000256" key="1">
    <source>
        <dbReference type="SAM" id="MobiDB-lite"/>
    </source>
</evidence>
<evidence type="ECO:0000256" key="3">
    <source>
        <dbReference type="SAM" id="SignalP"/>
    </source>
</evidence>
<feature type="region of interest" description="Disordered" evidence="1">
    <location>
        <begin position="1373"/>
        <end position="1401"/>
    </location>
</feature>
<accession>A0ABW1LMZ7</accession>
<feature type="region of interest" description="Disordered" evidence="1">
    <location>
        <begin position="173"/>
        <end position="248"/>
    </location>
</feature>
<dbReference type="Gene3D" id="2.60.40.10">
    <property type="entry name" value="Immunoglobulins"/>
    <property type="match status" value="1"/>
</dbReference>
<reference evidence="5" key="1">
    <citation type="journal article" date="2019" name="Int. J. Syst. Evol. Microbiol.">
        <title>The Global Catalogue of Microorganisms (GCM) 10K type strain sequencing project: providing services to taxonomists for standard genome sequencing and annotation.</title>
        <authorList>
            <consortium name="The Broad Institute Genomics Platform"/>
            <consortium name="The Broad Institute Genome Sequencing Center for Infectious Disease"/>
            <person name="Wu L."/>
            <person name="Ma J."/>
        </authorList>
    </citation>
    <scope>NUCLEOTIDE SEQUENCE [LARGE SCALE GENOMIC DNA]</scope>
    <source>
        <strain evidence="5">CCUG 54522</strain>
    </source>
</reference>
<gene>
    <name evidence="4" type="ORF">ACFPYL_17205</name>
</gene>
<feature type="compositionally biased region" description="Basic and acidic residues" evidence="1">
    <location>
        <begin position="1377"/>
        <end position="1399"/>
    </location>
</feature>
<feature type="chain" id="PRO_5045928546" description="Prealbumin-like fold domain-containing protein" evidence="3">
    <location>
        <begin position="27"/>
        <end position="1452"/>
    </location>
</feature>
<feature type="compositionally biased region" description="Polar residues" evidence="1">
    <location>
        <begin position="173"/>
        <end position="185"/>
    </location>
</feature>